<evidence type="ECO:0000313" key="6">
    <source>
        <dbReference type="EMBL" id="QDL38325.1"/>
    </source>
</evidence>
<keyword evidence="1 5" id="KW-0963">Cytoplasm</keyword>
<dbReference type="CDD" id="cd16331">
    <property type="entry name" value="YjgA-like"/>
    <property type="match status" value="1"/>
</dbReference>
<name>A0A515DD55_9BURK</name>
<dbReference type="PANTHER" id="PTHR38101">
    <property type="entry name" value="UPF0307 PROTEIN YJGA"/>
    <property type="match status" value="1"/>
</dbReference>
<comment type="function">
    <text evidence="5">Member of a network of 50S ribosomal subunit biogenesis factors which assembles along the 30S-50S interface, preventing incorrect 23S rRNA structures from forming. Promotes peptidyl transferase center (PTC) maturation.</text>
</comment>
<accession>A0A515DD55</accession>
<dbReference type="Pfam" id="PF04751">
    <property type="entry name" value="DarP"/>
    <property type="match status" value="1"/>
</dbReference>
<organism evidence="6 7">
    <name type="scientific">Rhodoferax sediminis</name>
    <dbReference type="NCBI Taxonomy" id="2509614"/>
    <lineage>
        <taxon>Bacteria</taxon>
        <taxon>Pseudomonadati</taxon>
        <taxon>Pseudomonadota</taxon>
        <taxon>Betaproteobacteria</taxon>
        <taxon>Burkholderiales</taxon>
        <taxon>Comamonadaceae</taxon>
        <taxon>Rhodoferax</taxon>
    </lineage>
</organism>
<keyword evidence="2 5" id="KW-0690">Ribosome biogenesis</keyword>
<dbReference type="Proteomes" id="UP000316798">
    <property type="component" value="Chromosome"/>
</dbReference>
<evidence type="ECO:0000256" key="4">
    <source>
        <dbReference type="ARBA" id="ARBA00022884"/>
    </source>
</evidence>
<dbReference type="SUPFAM" id="SSF158710">
    <property type="entry name" value="PSPTO4464-like"/>
    <property type="match status" value="1"/>
</dbReference>
<dbReference type="KEGG" id="rhf:EUB48_14260"/>
<dbReference type="GO" id="GO:1902626">
    <property type="term" value="P:assembly of large subunit precursor of preribosome"/>
    <property type="evidence" value="ECO:0007669"/>
    <property type="project" value="UniProtKB-UniRule"/>
</dbReference>
<dbReference type="InterPro" id="IPR006839">
    <property type="entry name" value="DarP"/>
</dbReference>
<dbReference type="AlphaFoldDB" id="A0A515DD55"/>
<comment type="subcellular location">
    <subcellularLocation>
        <location evidence="5">Cytoplasm</location>
    </subcellularLocation>
    <text evidence="5">Associates with late stage pre-50S ribosomal subunits.</text>
</comment>
<dbReference type="InterPro" id="IPR023153">
    <property type="entry name" value="DarP_sf"/>
</dbReference>
<comment type="similarity">
    <text evidence="5">Belongs to the DarP family.</text>
</comment>
<evidence type="ECO:0000256" key="2">
    <source>
        <dbReference type="ARBA" id="ARBA00022517"/>
    </source>
</evidence>
<dbReference type="GO" id="GO:0005829">
    <property type="term" value="C:cytosol"/>
    <property type="evidence" value="ECO:0007669"/>
    <property type="project" value="TreeGrafter"/>
</dbReference>
<dbReference type="RefSeq" id="WP_142819758.1">
    <property type="nucleotide sequence ID" value="NZ_CP035503.1"/>
</dbReference>
<dbReference type="EMBL" id="CP035503">
    <property type="protein sequence ID" value="QDL38325.1"/>
    <property type="molecule type" value="Genomic_DNA"/>
</dbReference>
<dbReference type="GO" id="GO:0043022">
    <property type="term" value="F:ribosome binding"/>
    <property type="evidence" value="ECO:0007669"/>
    <property type="project" value="UniProtKB-UniRule"/>
</dbReference>
<protein>
    <recommendedName>
        <fullName evidence="5">Dual-action ribosomal maturation protein DarP</fullName>
    </recommendedName>
    <alternativeName>
        <fullName evidence="5">Large ribosomal subunit assembly factor DarP</fullName>
    </alternativeName>
</protein>
<evidence type="ECO:0000256" key="3">
    <source>
        <dbReference type="ARBA" id="ARBA00022730"/>
    </source>
</evidence>
<dbReference type="GO" id="GO:0019843">
    <property type="term" value="F:rRNA binding"/>
    <property type="evidence" value="ECO:0007669"/>
    <property type="project" value="UniProtKB-UniRule"/>
</dbReference>
<evidence type="ECO:0000256" key="1">
    <source>
        <dbReference type="ARBA" id="ARBA00022490"/>
    </source>
</evidence>
<evidence type="ECO:0000313" key="7">
    <source>
        <dbReference type="Proteomes" id="UP000316798"/>
    </source>
</evidence>
<dbReference type="Gene3D" id="1.10.60.30">
    <property type="entry name" value="PSPTO4464-like domains"/>
    <property type="match status" value="2"/>
</dbReference>
<sequence>MSRKPTKGYFVHGKFVAEGSELDLELKRELKGTDALSKTDLKRESTELQKLGEDLLTLRADLLERLDLSEKLADAVQEAKRISNFEGRRRQMQFIGKLMRLLPPETLVAIRAALEEQHSGSAQETLNLHLAEQWRDALIADEDALGRWLADFAQTDTQQLRALIRQARKDARPGKPGEAPRHGRAYRDIFQLVREQLANKEAGAAPAAQTP</sequence>
<gene>
    <name evidence="5" type="primary">darP</name>
    <name evidence="6" type="ORF">EUB48_14260</name>
</gene>
<dbReference type="OrthoDB" id="5293604at2"/>
<keyword evidence="4 5" id="KW-0694">RNA-binding</keyword>
<keyword evidence="7" id="KW-1185">Reference proteome</keyword>
<evidence type="ECO:0000256" key="5">
    <source>
        <dbReference type="HAMAP-Rule" id="MF_00765"/>
    </source>
</evidence>
<dbReference type="PIRSF" id="PIRSF016183">
    <property type="entry name" value="UCP016183"/>
    <property type="match status" value="1"/>
</dbReference>
<dbReference type="HAMAP" id="MF_00765">
    <property type="entry name" value="DarP"/>
    <property type="match status" value="1"/>
</dbReference>
<dbReference type="NCBIfam" id="NF003593">
    <property type="entry name" value="PRK05255.1-1"/>
    <property type="match status" value="1"/>
</dbReference>
<dbReference type="PANTHER" id="PTHR38101:SF1">
    <property type="entry name" value="UPF0307 PROTEIN YJGA"/>
    <property type="match status" value="1"/>
</dbReference>
<keyword evidence="3 5" id="KW-0699">rRNA-binding</keyword>
<reference evidence="6 7" key="1">
    <citation type="submission" date="2019-01" db="EMBL/GenBank/DDBJ databases">
        <title>Genomic insights into a novel species Rhodoferax sp.</title>
        <authorList>
            <person name="Jin L."/>
        </authorList>
    </citation>
    <scope>NUCLEOTIDE SEQUENCE [LARGE SCALE GENOMIC DNA]</scope>
    <source>
        <strain evidence="6 7">CHu59-6-5</strain>
    </source>
</reference>
<proteinExistence type="inferred from homology"/>